<evidence type="ECO:0000256" key="3">
    <source>
        <dbReference type="ARBA" id="ARBA00023136"/>
    </source>
</evidence>
<dbReference type="EMBL" id="JAGGJU010000001">
    <property type="protein sequence ID" value="MBP1848918.1"/>
    <property type="molecule type" value="Genomic_DNA"/>
</dbReference>
<evidence type="ECO:0000256" key="1">
    <source>
        <dbReference type="ARBA" id="ARBA00004459"/>
    </source>
</evidence>
<keyword evidence="3" id="KW-0472">Membrane</keyword>
<dbReference type="InterPro" id="IPR049857">
    <property type="entry name" value="Omp10-like"/>
</dbReference>
<feature type="signal peptide" evidence="8">
    <location>
        <begin position="1"/>
        <end position="17"/>
    </location>
</feature>
<keyword evidence="5" id="KW-0998">Cell outer membrane</keyword>
<evidence type="ECO:0000256" key="5">
    <source>
        <dbReference type="ARBA" id="ARBA00023237"/>
    </source>
</evidence>
<evidence type="ECO:0000256" key="2">
    <source>
        <dbReference type="ARBA" id="ARBA00022729"/>
    </source>
</evidence>
<dbReference type="Proteomes" id="UP000759443">
    <property type="component" value="Unassembled WGS sequence"/>
</dbReference>
<comment type="similarity">
    <text evidence="7">Belongs to the rhizobiaceae omp10 lipoprotein family.</text>
</comment>
<reference evidence="9 10" key="1">
    <citation type="submission" date="2021-03" db="EMBL/GenBank/DDBJ databases">
        <title>Genomic Encyclopedia of Type Strains, Phase IV (KMG-IV): sequencing the most valuable type-strain genomes for metagenomic binning, comparative biology and taxonomic classification.</title>
        <authorList>
            <person name="Goeker M."/>
        </authorList>
    </citation>
    <scope>NUCLEOTIDE SEQUENCE [LARGE SCALE GENOMIC DNA]</scope>
    <source>
        <strain evidence="9 10">DSM 21600</strain>
    </source>
</reference>
<dbReference type="PROSITE" id="PS51257">
    <property type="entry name" value="PROKAR_LIPOPROTEIN"/>
    <property type="match status" value="1"/>
</dbReference>
<sequence length="121" mass="12924">MKTKVLVFLSVVPLALSACMSSPGPRRLPPPMQADGVEGAWVDPNGIVSTFQGGAFTTRTTDTNQMLASGTYTKLSGRLVEINMTSLIRNTQQKVNCALVTSNQLNCTAEGGSQFSLTRRS</sequence>
<evidence type="ECO:0008006" key="11">
    <source>
        <dbReference type="Google" id="ProtNLM"/>
    </source>
</evidence>
<evidence type="ECO:0000256" key="6">
    <source>
        <dbReference type="ARBA" id="ARBA00023288"/>
    </source>
</evidence>
<keyword evidence="6" id="KW-0449">Lipoprotein</keyword>
<dbReference type="NCBIfam" id="NF041251">
    <property type="entry name" value="omp10_alpha_prot"/>
    <property type="match status" value="1"/>
</dbReference>
<comment type="subcellular location">
    <subcellularLocation>
        <location evidence="1">Cell outer membrane</location>
        <topology evidence="1">Lipid-anchor</topology>
    </subcellularLocation>
</comment>
<comment type="caution">
    <text evidence="9">The sequence shown here is derived from an EMBL/GenBank/DDBJ whole genome shotgun (WGS) entry which is preliminary data.</text>
</comment>
<proteinExistence type="inferred from homology"/>
<name>A0ABS4DT97_9HYPH</name>
<keyword evidence="4" id="KW-0564">Palmitate</keyword>
<dbReference type="Pfam" id="PF26368">
    <property type="entry name" value="OMP10"/>
    <property type="match status" value="1"/>
</dbReference>
<gene>
    <name evidence="9" type="ORF">J2Z17_000335</name>
</gene>
<evidence type="ECO:0000313" key="9">
    <source>
        <dbReference type="EMBL" id="MBP1848918.1"/>
    </source>
</evidence>
<evidence type="ECO:0000256" key="7">
    <source>
        <dbReference type="ARBA" id="ARBA00044505"/>
    </source>
</evidence>
<organism evidence="9 10">
    <name type="scientific">Rhizobium halophytocola</name>
    <dbReference type="NCBI Taxonomy" id="735519"/>
    <lineage>
        <taxon>Bacteria</taxon>
        <taxon>Pseudomonadati</taxon>
        <taxon>Pseudomonadota</taxon>
        <taxon>Alphaproteobacteria</taxon>
        <taxon>Hyphomicrobiales</taxon>
        <taxon>Rhizobiaceae</taxon>
        <taxon>Rhizobium/Agrobacterium group</taxon>
        <taxon>Rhizobium</taxon>
    </lineage>
</organism>
<keyword evidence="10" id="KW-1185">Reference proteome</keyword>
<protein>
    <recommendedName>
        <fullName evidence="11">Outer membrane lipoprotein</fullName>
    </recommendedName>
</protein>
<keyword evidence="2 8" id="KW-0732">Signal</keyword>
<evidence type="ECO:0000313" key="10">
    <source>
        <dbReference type="Proteomes" id="UP000759443"/>
    </source>
</evidence>
<accession>A0ABS4DT97</accession>
<dbReference type="RefSeq" id="WP_209941624.1">
    <property type="nucleotide sequence ID" value="NZ_JAGGJU010000001.1"/>
</dbReference>
<evidence type="ECO:0000256" key="4">
    <source>
        <dbReference type="ARBA" id="ARBA00023139"/>
    </source>
</evidence>
<feature type="chain" id="PRO_5045323762" description="Outer membrane lipoprotein" evidence="8">
    <location>
        <begin position="18"/>
        <end position="121"/>
    </location>
</feature>
<evidence type="ECO:0000256" key="8">
    <source>
        <dbReference type="SAM" id="SignalP"/>
    </source>
</evidence>